<keyword evidence="3" id="KW-0274">FAD</keyword>
<keyword evidence="4" id="KW-0560">Oxidoreductase</keyword>
<dbReference type="InterPro" id="IPR036188">
    <property type="entry name" value="FAD/NAD-bd_sf"/>
</dbReference>
<dbReference type="OrthoDB" id="202203at2759"/>
<keyword evidence="7" id="KW-1185">Reference proteome</keyword>
<dbReference type="EMBL" id="SRRM01000020">
    <property type="protein sequence ID" value="TKY85304.1"/>
    <property type="molecule type" value="Genomic_DNA"/>
</dbReference>
<dbReference type="PRINTS" id="PR00411">
    <property type="entry name" value="PNDRDTASEI"/>
</dbReference>
<dbReference type="SUPFAM" id="SSF51905">
    <property type="entry name" value="FAD/NAD(P)-binding domain"/>
    <property type="match status" value="1"/>
</dbReference>
<comment type="similarity">
    <text evidence="1">Belongs to the FAD-dependent oxidoreductase family.</text>
</comment>
<gene>
    <name evidence="6" type="ORF">EX895_005466</name>
</gene>
<comment type="caution">
    <text evidence="6">The sequence shown here is derived from an EMBL/GenBank/DDBJ whole genome shotgun (WGS) entry which is preliminary data.</text>
</comment>
<feature type="domain" description="FAD/NAD(P)-binding" evidence="5">
    <location>
        <begin position="7"/>
        <end position="315"/>
    </location>
</feature>
<evidence type="ECO:0000256" key="2">
    <source>
        <dbReference type="ARBA" id="ARBA00022630"/>
    </source>
</evidence>
<protein>
    <recommendedName>
        <fullName evidence="5">FAD/NAD(P)-binding domain-containing protein</fullName>
    </recommendedName>
</protein>
<dbReference type="GO" id="GO:0004174">
    <property type="term" value="F:electron-transferring-flavoprotein dehydrogenase activity"/>
    <property type="evidence" value="ECO:0007669"/>
    <property type="project" value="TreeGrafter"/>
</dbReference>
<evidence type="ECO:0000256" key="4">
    <source>
        <dbReference type="ARBA" id="ARBA00023002"/>
    </source>
</evidence>
<dbReference type="GeneID" id="40728361"/>
<dbReference type="GO" id="GO:0050660">
    <property type="term" value="F:flavin adenine dinucleotide binding"/>
    <property type="evidence" value="ECO:0007669"/>
    <property type="project" value="TreeGrafter"/>
</dbReference>
<accession>A0A4U7KMC5</accession>
<dbReference type="PANTHER" id="PTHR43735:SF3">
    <property type="entry name" value="FERROPTOSIS SUPPRESSOR PROTEIN 1"/>
    <property type="match status" value="1"/>
</dbReference>
<proteinExistence type="inferred from homology"/>
<evidence type="ECO:0000259" key="5">
    <source>
        <dbReference type="Pfam" id="PF07992"/>
    </source>
</evidence>
<evidence type="ECO:0000313" key="6">
    <source>
        <dbReference type="EMBL" id="TKY85304.1"/>
    </source>
</evidence>
<name>A0A4U7KMC5_9BASI</name>
<dbReference type="GO" id="GO:0005737">
    <property type="term" value="C:cytoplasm"/>
    <property type="evidence" value="ECO:0007669"/>
    <property type="project" value="TreeGrafter"/>
</dbReference>
<keyword evidence="2" id="KW-0285">Flavoprotein</keyword>
<dbReference type="PRINTS" id="PR00368">
    <property type="entry name" value="FADPNR"/>
</dbReference>
<dbReference type="Pfam" id="PF07992">
    <property type="entry name" value="Pyr_redox_2"/>
    <property type="match status" value="1"/>
</dbReference>
<reference evidence="6 7" key="1">
    <citation type="submission" date="2019-05" db="EMBL/GenBank/DDBJ databases">
        <title>Sporisorium graminicola CBS 10092 draft sequencing and annotation.</title>
        <authorList>
            <person name="Solano-Gonzalez S."/>
            <person name="Caddick M.X."/>
            <person name="Darby A."/>
        </authorList>
    </citation>
    <scope>NUCLEOTIDE SEQUENCE [LARGE SCALE GENOMIC DNA]</scope>
    <source>
        <strain evidence="6 7">CBS 10092</strain>
    </source>
</reference>
<evidence type="ECO:0000313" key="7">
    <source>
        <dbReference type="Proteomes" id="UP000306050"/>
    </source>
</evidence>
<evidence type="ECO:0000256" key="3">
    <source>
        <dbReference type="ARBA" id="ARBA00022827"/>
    </source>
</evidence>
<dbReference type="AlphaFoldDB" id="A0A4U7KMC5"/>
<dbReference type="PANTHER" id="PTHR43735">
    <property type="entry name" value="APOPTOSIS-INDUCING FACTOR 1"/>
    <property type="match status" value="1"/>
</dbReference>
<evidence type="ECO:0000256" key="1">
    <source>
        <dbReference type="ARBA" id="ARBA00006442"/>
    </source>
</evidence>
<dbReference type="KEGG" id="sgra:EX895_005466"/>
<dbReference type="Proteomes" id="UP000306050">
    <property type="component" value="Chromosome SGRAM_7"/>
</dbReference>
<dbReference type="InterPro" id="IPR023753">
    <property type="entry name" value="FAD/NAD-binding_dom"/>
</dbReference>
<dbReference type="Gene3D" id="3.50.50.100">
    <property type="match status" value="1"/>
</dbReference>
<organism evidence="6 7">
    <name type="scientific">Sporisorium graminicola</name>
    <dbReference type="NCBI Taxonomy" id="280036"/>
    <lineage>
        <taxon>Eukaryota</taxon>
        <taxon>Fungi</taxon>
        <taxon>Dikarya</taxon>
        <taxon>Basidiomycota</taxon>
        <taxon>Ustilaginomycotina</taxon>
        <taxon>Ustilaginomycetes</taxon>
        <taxon>Ustilaginales</taxon>
        <taxon>Ustilaginaceae</taxon>
        <taxon>Sporisorium</taxon>
    </lineage>
</organism>
<dbReference type="RefSeq" id="XP_029737289.1">
    <property type="nucleotide sequence ID" value="XM_029886058.1"/>
</dbReference>
<sequence>MTGQLKNVIIVGASCAGMTAAHELASRLPESYRLIVIEANHVAFWPIGGLRASVEPGFEDKTIADINPKQFGGEHITLTGTRVVELKPSSVIVDKVSGLGHKVDDEHEEISFEQIILALGSTYPFPCRLPSGNKADILAAFQKMQKEIEASHDILINGAGAVGVEFAGEVVERYGETKQITLVNRTDRIAVPKSQEAVSHRLKQQLAKHPNVTLILQDTLIEEVQTRKLPTTETLHTHGGKVIKADFTLQAIGNKPNSDLIKDDAVLDDKRLIRVNQFLQVTPADQSQTEFDWSRYYAIGDVSNFSARKTVVAAEPQAKAAAHNVLEAIKGSRNYKQGSQPPNVIVVPFGKSAGASYLMFFSLGEWVTSFIKGKTLFVDKFVKMFK</sequence>